<dbReference type="EMBL" id="CAXLJM020000090">
    <property type="protein sequence ID" value="CAL8131836.1"/>
    <property type="molecule type" value="Genomic_DNA"/>
</dbReference>
<evidence type="ECO:0000256" key="1">
    <source>
        <dbReference type="SAM" id="MobiDB-lite"/>
    </source>
</evidence>
<proteinExistence type="predicted"/>
<keyword evidence="3" id="KW-1185">Reference proteome</keyword>
<feature type="region of interest" description="Disordered" evidence="1">
    <location>
        <begin position="1"/>
        <end position="22"/>
    </location>
</feature>
<protein>
    <recommendedName>
        <fullName evidence="4">C2H2-type domain-containing protein</fullName>
    </recommendedName>
</protein>
<name>A0ABP1RNQ3_9HEXA</name>
<feature type="region of interest" description="Disordered" evidence="1">
    <location>
        <begin position="34"/>
        <end position="107"/>
    </location>
</feature>
<reference evidence="2 3" key="1">
    <citation type="submission" date="2024-08" db="EMBL/GenBank/DDBJ databases">
        <authorList>
            <person name="Cucini C."/>
            <person name="Frati F."/>
        </authorList>
    </citation>
    <scope>NUCLEOTIDE SEQUENCE [LARGE SCALE GENOMIC DNA]</scope>
</reference>
<accession>A0ABP1RNQ3</accession>
<evidence type="ECO:0000313" key="3">
    <source>
        <dbReference type="Proteomes" id="UP001642540"/>
    </source>
</evidence>
<evidence type="ECO:0008006" key="4">
    <source>
        <dbReference type="Google" id="ProtNLM"/>
    </source>
</evidence>
<sequence>MSDDNESPVGSEVEEQEEETMFHCRSCKDGQTYTAAEKESHKLWHRAEKEKRTGKRKTRGRESQDGSVAFQEVSSSPAKKSGGDVAKKRRSRKTFNTSVSRRKYKGA</sequence>
<comment type="caution">
    <text evidence="2">The sequence shown here is derived from an EMBL/GenBank/DDBJ whole genome shotgun (WGS) entry which is preliminary data.</text>
</comment>
<feature type="compositionally biased region" description="Acidic residues" evidence="1">
    <location>
        <begin position="1"/>
        <end position="19"/>
    </location>
</feature>
<gene>
    <name evidence="2" type="ORF">ODALV1_LOCUS24348</name>
</gene>
<evidence type="ECO:0000313" key="2">
    <source>
        <dbReference type="EMBL" id="CAL8131836.1"/>
    </source>
</evidence>
<dbReference type="Proteomes" id="UP001642540">
    <property type="component" value="Unassembled WGS sequence"/>
</dbReference>
<organism evidence="2 3">
    <name type="scientific">Orchesella dallaii</name>
    <dbReference type="NCBI Taxonomy" id="48710"/>
    <lineage>
        <taxon>Eukaryota</taxon>
        <taxon>Metazoa</taxon>
        <taxon>Ecdysozoa</taxon>
        <taxon>Arthropoda</taxon>
        <taxon>Hexapoda</taxon>
        <taxon>Collembola</taxon>
        <taxon>Entomobryomorpha</taxon>
        <taxon>Entomobryoidea</taxon>
        <taxon>Orchesellidae</taxon>
        <taxon>Orchesellinae</taxon>
        <taxon>Orchesella</taxon>
    </lineage>
</organism>
<feature type="compositionally biased region" description="Basic and acidic residues" evidence="1">
    <location>
        <begin position="36"/>
        <end position="51"/>
    </location>
</feature>